<reference evidence="1 2" key="1">
    <citation type="submission" date="2021-03" db="EMBL/GenBank/DDBJ databases">
        <title>Glycomyces sp. nov., a novel actinomycete isolated from soil.</title>
        <authorList>
            <person name="Yang X."/>
            <person name="Xu X."/>
        </authorList>
    </citation>
    <scope>NUCLEOTIDE SEQUENCE [LARGE SCALE GENOMIC DNA]</scope>
    <source>
        <strain evidence="1 2">NEAU-S30</strain>
    </source>
</reference>
<evidence type="ECO:0000313" key="1">
    <source>
        <dbReference type="EMBL" id="MBO3735747.1"/>
    </source>
</evidence>
<dbReference type="RefSeq" id="WP_208499610.1">
    <property type="nucleotide sequence ID" value="NZ_JAGFNP010000018.1"/>
</dbReference>
<proteinExistence type="predicted"/>
<protein>
    <submittedName>
        <fullName evidence="1">DUF4287 domain-containing protein</fullName>
    </submittedName>
</protein>
<dbReference type="EMBL" id="JAGFNP010000018">
    <property type="protein sequence ID" value="MBO3735747.1"/>
    <property type="molecule type" value="Genomic_DNA"/>
</dbReference>
<evidence type="ECO:0000313" key="2">
    <source>
        <dbReference type="Proteomes" id="UP000681341"/>
    </source>
</evidence>
<organism evidence="1 2">
    <name type="scientific">Glycomyces niveus</name>
    <dbReference type="NCBI Taxonomy" id="2820287"/>
    <lineage>
        <taxon>Bacteria</taxon>
        <taxon>Bacillati</taxon>
        <taxon>Actinomycetota</taxon>
        <taxon>Actinomycetes</taxon>
        <taxon>Glycomycetales</taxon>
        <taxon>Glycomycetaceae</taxon>
        <taxon>Glycomyces</taxon>
    </lineage>
</organism>
<name>A0ABS3UAE8_9ACTN</name>
<dbReference type="InterPro" id="IPR025629">
    <property type="entry name" value="DUF4287"/>
</dbReference>
<dbReference type="Proteomes" id="UP000681341">
    <property type="component" value="Unassembled WGS sequence"/>
</dbReference>
<sequence length="78" mass="8650">MNAKNPNQGPASYFLSIEERSGRPVEEWFALIDASGLTKQMEVVNWLKAEHGLGHGHANALAAYRLNPGKYPAFVRPE</sequence>
<accession>A0ABS3UAE8</accession>
<keyword evidence="2" id="KW-1185">Reference proteome</keyword>
<gene>
    <name evidence="1" type="ORF">J5V16_23225</name>
</gene>
<dbReference type="Pfam" id="PF14117">
    <property type="entry name" value="DUF4287"/>
    <property type="match status" value="1"/>
</dbReference>
<comment type="caution">
    <text evidence="1">The sequence shown here is derived from an EMBL/GenBank/DDBJ whole genome shotgun (WGS) entry which is preliminary data.</text>
</comment>